<evidence type="ECO:0000313" key="14">
    <source>
        <dbReference type="Proteomes" id="UP000467840"/>
    </source>
</evidence>
<evidence type="ECO:0000256" key="1">
    <source>
        <dbReference type="ARBA" id="ARBA00004123"/>
    </source>
</evidence>
<keyword evidence="4 10" id="KW-0678">Repressor</keyword>
<dbReference type="Proteomes" id="UP000467840">
    <property type="component" value="Chromosome 3"/>
</dbReference>
<evidence type="ECO:0000256" key="11">
    <source>
        <dbReference type="SAM" id="MobiDB-lite"/>
    </source>
</evidence>
<comment type="similarity">
    <text evidence="2 10">Belongs to the Aux/IAA family.</text>
</comment>
<evidence type="ECO:0000256" key="6">
    <source>
        <dbReference type="ARBA" id="ARBA00023163"/>
    </source>
</evidence>
<evidence type="ECO:0000256" key="7">
    <source>
        <dbReference type="ARBA" id="ARBA00023242"/>
    </source>
</evidence>
<feature type="region of interest" description="Disordered" evidence="11">
    <location>
        <begin position="264"/>
        <end position="290"/>
    </location>
</feature>
<evidence type="ECO:0000256" key="3">
    <source>
        <dbReference type="ARBA" id="ARBA00011726"/>
    </source>
</evidence>
<evidence type="ECO:0000256" key="9">
    <source>
        <dbReference type="ARBA" id="ARBA00025283"/>
    </source>
</evidence>
<evidence type="ECO:0000313" key="13">
    <source>
        <dbReference type="EMBL" id="KAF2285342.1"/>
    </source>
</evidence>
<sequence length="312" mass="33993">MEEYTQFFNQVPEQEKCLGSPKASEDKKLELRLGPPGDFFSFKNITTASGIKRLLDQDRFEAKTGDGNWFSHSHEKQCKKLSGHEGSGEMVFSSPWSSSSSGSLHSSSFQREIQREKIQPKPSYLQCSTVVELQCPVKKPSSGPASASFPATTAAGTSNKRFAPAPVIGWPPIRSFRKNLASSSSRSSKMVVDDLPNKTPSEGCTTKPGNFRNDLFVKINMEGIPIGRKINLNAYDSYEKLSVAIDELFRGLLAVLAQREHSAARNGNKAKVDEAKADAGSSSGAGTGTGEYTLVYDDSEGDRILVGDVPWQ</sequence>
<dbReference type="GO" id="GO:0006355">
    <property type="term" value="P:regulation of DNA-templated transcription"/>
    <property type="evidence" value="ECO:0007669"/>
    <property type="project" value="InterPro"/>
</dbReference>
<dbReference type="InterPro" id="IPR053793">
    <property type="entry name" value="PB1-like"/>
</dbReference>
<dbReference type="PANTHER" id="PTHR31734">
    <property type="entry name" value="AUXIN-RESPONSIVE PROTEIN IAA17"/>
    <property type="match status" value="1"/>
</dbReference>
<feature type="compositionally biased region" description="Polar residues" evidence="11">
    <location>
        <begin position="198"/>
        <end position="207"/>
    </location>
</feature>
<dbReference type="Pfam" id="PF02309">
    <property type="entry name" value="AUX_IAA"/>
    <property type="match status" value="1"/>
</dbReference>
<feature type="region of interest" description="Disordered" evidence="11">
    <location>
        <begin position="187"/>
        <end position="207"/>
    </location>
</feature>
<name>A0A6A6K960_HEVBR</name>
<evidence type="ECO:0000256" key="2">
    <source>
        <dbReference type="ARBA" id="ARBA00006728"/>
    </source>
</evidence>
<dbReference type="EMBL" id="JAAGAX010000017">
    <property type="protein sequence ID" value="KAF2285342.1"/>
    <property type="molecule type" value="Genomic_DNA"/>
</dbReference>
<dbReference type="SUPFAM" id="SSF54277">
    <property type="entry name" value="CAD &amp; PB1 domains"/>
    <property type="match status" value="1"/>
</dbReference>
<comment type="subcellular location">
    <subcellularLocation>
        <location evidence="1 10">Nucleus</location>
    </subcellularLocation>
</comment>
<feature type="domain" description="PB1" evidence="12">
    <location>
        <begin position="214"/>
        <end position="312"/>
    </location>
</feature>
<evidence type="ECO:0000256" key="4">
    <source>
        <dbReference type="ARBA" id="ARBA00022491"/>
    </source>
</evidence>
<keyword evidence="5 10" id="KW-0805">Transcription regulation</keyword>
<dbReference type="GO" id="GO:0005634">
    <property type="term" value="C:nucleus"/>
    <property type="evidence" value="ECO:0007669"/>
    <property type="project" value="UniProtKB-SubCell"/>
</dbReference>
<evidence type="ECO:0000259" key="12">
    <source>
        <dbReference type="PROSITE" id="PS51745"/>
    </source>
</evidence>
<reference evidence="13 14" key="1">
    <citation type="journal article" date="2020" name="Mol. Plant">
        <title>The Chromosome-Based Rubber Tree Genome Provides New Insights into Spurge Genome Evolution and Rubber Biosynthesis.</title>
        <authorList>
            <person name="Liu J."/>
            <person name="Shi C."/>
            <person name="Shi C.C."/>
            <person name="Li W."/>
            <person name="Zhang Q.J."/>
            <person name="Zhang Y."/>
            <person name="Li K."/>
            <person name="Lu H.F."/>
            <person name="Shi C."/>
            <person name="Zhu S.T."/>
            <person name="Xiao Z.Y."/>
            <person name="Nan H."/>
            <person name="Yue Y."/>
            <person name="Zhu X.G."/>
            <person name="Wu Y."/>
            <person name="Hong X.N."/>
            <person name="Fan G.Y."/>
            <person name="Tong Y."/>
            <person name="Zhang D."/>
            <person name="Mao C.L."/>
            <person name="Liu Y.L."/>
            <person name="Hao S.J."/>
            <person name="Liu W.Q."/>
            <person name="Lv M.Q."/>
            <person name="Zhang H.B."/>
            <person name="Liu Y."/>
            <person name="Hu-Tang G.R."/>
            <person name="Wang J.P."/>
            <person name="Wang J.H."/>
            <person name="Sun Y.H."/>
            <person name="Ni S.B."/>
            <person name="Chen W.B."/>
            <person name="Zhang X.C."/>
            <person name="Jiao Y.N."/>
            <person name="Eichler E.E."/>
            <person name="Li G.H."/>
            <person name="Liu X."/>
            <person name="Gao L.Z."/>
        </authorList>
    </citation>
    <scope>NUCLEOTIDE SEQUENCE [LARGE SCALE GENOMIC DNA]</scope>
    <source>
        <strain evidence="14">cv. GT1</strain>
        <tissue evidence="13">Leaf</tissue>
    </source>
</reference>
<keyword evidence="14" id="KW-1185">Reference proteome</keyword>
<dbReference type="PROSITE" id="PS51745">
    <property type="entry name" value="PB1"/>
    <property type="match status" value="1"/>
</dbReference>
<comment type="caution">
    <text evidence="13">The sequence shown here is derived from an EMBL/GenBank/DDBJ whole genome shotgun (WGS) entry which is preliminary data.</text>
</comment>
<evidence type="ECO:0000256" key="8">
    <source>
        <dbReference type="ARBA" id="ARBA00023294"/>
    </source>
</evidence>
<dbReference type="GO" id="GO:0009734">
    <property type="term" value="P:auxin-activated signaling pathway"/>
    <property type="evidence" value="ECO:0007669"/>
    <property type="project" value="UniProtKB-UniRule"/>
</dbReference>
<evidence type="ECO:0000256" key="10">
    <source>
        <dbReference type="RuleBase" id="RU004549"/>
    </source>
</evidence>
<dbReference type="InterPro" id="IPR033389">
    <property type="entry name" value="AUX/IAA_dom"/>
</dbReference>
<protein>
    <recommendedName>
        <fullName evidence="10">Auxin-responsive protein</fullName>
    </recommendedName>
</protein>
<comment type="function">
    <text evidence="9">Aux/IAA proteins are short-lived transcriptional factors that function as repressors of early auxin response genes at low auxin concentrations. Repression is thought to result from the interaction with auxin response factors (ARFs), proteins that bind to the auxin-responsive promoter element (AuxRE). Formation of heterodimers with ARF proteins may alter their ability to modulate early auxin response genes expression.</text>
</comment>
<dbReference type="AlphaFoldDB" id="A0A6A6K960"/>
<dbReference type="PANTHER" id="PTHR31734:SF134">
    <property type="entry name" value="AUXIN-RESPONSIVE PROTEIN IAA28"/>
    <property type="match status" value="1"/>
</dbReference>
<keyword evidence="8 10" id="KW-0927">Auxin signaling pathway</keyword>
<proteinExistence type="inferred from homology"/>
<gene>
    <name evidence="13" type="ORF">GH714_000207</name>
</gene>
<dbReference type="InterPro" id="IPR003311">
    <property type="entry name" value="AUX_IAA"/>
</dbReference>
<accession>A0A6A6K960</accession>
<dbReference type="Gene3D" id="3.10.20.90">
    <property type="entry name" value="Phosphatidylinositol 3-kinase Catalytic Subunit, Chain A, domain 1"/>
    <property type="match status" value="1"/>
</dbReference>
<comment type="subunit">
    <text evidence="3 10">Homodimers and heterodimers.</text>
</comment>
<evidence type="ECO:0000256" key="5">
    <source>
        <dbReference type="ARBA" id="ARBA00023015"/>
    </source>
</evidence>
<organism evidence="13 14">
    <name type="scientific">Hevea brasiliensis</name>
    <name type="common">Para rubber tree</name>
    <name type="synonym">Siphonia brasiliensis</name>
    <dbReference type="NCBI Taxonomy" id="3981"/>
    <lineage>
        <taxon>Eukaryota</taxon>
        <taxon>Viridiplantae</taxon>
        <taxon>Streptophyta</taxon>
        <taxon>Embryophyta</taxon>
        <taxon>Tracheophyta</taxon>
        <taxon>Spermatophyta</taxon>
        <taxon>Magnoliopsida</taxon>
        <taxon>eudicotyledons</taxon>
        <taxon>Gunneridae</taxon>
        <taxon>Pentapetalae</taxon>
        <taxon>rosids</taxon>
        <taxon>fabids</taxon>
        <taxon>Malpighiales</taxon>
        <taxon>Euphorbiaceae</taxon>
        <taxon>Crotonoideae</taxon>
        <taxon>Micrandreae</taxon>
        <taxon>Hevea</taxon>
    </lineage>
</organism>
<keyword evidence="7 10" id="KW-0539">Nucleus</keyword>
<keyword evidence="6 10" id="KW-0804">Transcription</keyword>